<dbReference type="KEGG" id="spoa:EQM13_05665"/>
<accession>A0A410QB63</accession>
<feature type="transmembrane region" description="Helical" evidence="1">
    <location>
        <begin position="137"/>
        <end position="159"/>
    </location>
</feature>
<keyword evidence="1" id="KW-1133">Transmembrane helix</keyword>
<keyword evidence="1" id="KW-0812">Transmembrane</keyword>
<proteinExistence type="predicted"/>
<feature type="transmembrane region" description="Helical" evidence="1">
    <location>
        <begin position="76"/>
        <end position="98"/>
    </location>
</feature>
<evidence type="ECO:0000256" key="1">
    <source>
        <dbReference type="SAM" id="Phobius"/>
    </source>
</evidence>
<dbReference type="InterPro" id="IPR024529">
    <property type="entry name" value="ECF_trnsprt_substrate-spec"/>
</dbReference>
<evidence type="ECO:0000313" key="3">
    <source>
        <dbReference type="Proteomes" id="UP000287969"/>
    </source>
</evidence>
<dbReference type="EMBL" id="CP035282">
    <property type="protein sequence ID" value="QAT61108.1"/>
    <property type="molecule type" value="Genomic_DNA"/>
</dbReference>
<name>A0A410QB63_9FIRM</name>
<dbReference type="Pfam" id="PF12822">
    <property type="entry name" value="ECF_trnsprt"/>
    <property type="match status" value="1"/>
</dbReference>
<dbReference type="GO" id="GO:0022857">
    <property type="term" value="F:transmembrane transporter activity"/>
    <property type="evidence" value="ECO:0007669"/>
    <property type="project" value="InterPro"/>
</dbReference>
<dbReference type="OrthoDB" id="9815422at2"/>
<organism evidence="2 3">
    <name type="scientific">Acidilutibacter cellobiosedens</name>
    <dbReference type="NCBI Taxonomy" id="2507161"/>
    <lineage>
        <taxon>Bacteria</taxon>
        <taxon>Bacillati</taxon>
        <taxon>Bacillota</taxon>
        <taxon>Tissierellia</taxon>
        <taxon>Tissierellales</taxon>
        <taxon>Acidilutibacteraceae</taxon>
        <taxon>Acidilutibacter</taxon>
    </lineage>
</organism>
<dbReference type="AlphaFoldDB" id="A0A410QB63"/>
<dbReference type="Proteomes" id="UP000287969">
    <property type="component" value="Chromosome"/>
</dbReference>
<keyword evidence="1" id="KW-0472">Membrane</keyword>
<protein>
    <submittedName>
        <fullName evidence="2">ECF transporter S component</fullName>
    </submittedName>
</protein>
<evidence type="ECO:0000313" key="2">
    <source>
        <dbReference type="EMBL" id="QAT61108.1"/>
    </source>
</evidence>
<reference evidence="3" key="1">
    <citation type="submission" date="2019-01" db="EMBL/GenBank/DDBJ databases">
        <title>Draft genomes of a novel of Sporanaerobacter strains.</title>
        <authorList>
            <person name="Ma S."/>
        </authorList>
    </citation>
    <scope>NUCLEOTIDE SEQUENCE [LARGE SCALE GENOMIC DNA]</scope>
    <source>
        <strain evidence="3">NJN-17</strain>
    </source>
</reference>
<dbReference type="RefSeq" id="WP_114219471.1">
    <property type="nucleotide sequence ID" value="NZ_CP035282.1"/>
</dbReference>
<sequence>MKKFTTRDLILSGILLALGIIIPMIFHAVGGMAGSVLLPMHIPVLIGGFMLPPLFAFLLGLITPLLNSIFTGMPPMFPMALIMMFELGTYGLAAALAVRKLRLSSIPSLIISMISGRVIAGIIVFILSSFFGVQMNAFTYVKGAVVTGLPGIVIQLILIPSLMQVLGKNYKVGTNN</sequence>
<feature type="transmembrane region" description="Helical" evidence="1">
    <location>
        <begin position="45"/>
        <end position="70"/>
    </location>
</feature>
<gene>
    <name evidence="2" type="ORF">EQM13_05665</name>
</gene>
<dbReference type="Gene3D" id="1.10.1760.20">
    <property type="match status" value="1"/>
</dbReference>
<feature type="transmembrane region" description="Helical" evidence="1">
    <location>
        <begin position="12"/>
        <end position="38"/>
    </location>
</feature>
<feature type="transmembrane region" description="Helical" evidence="1">
    <location>
        <begin position="110"/>
        <end position="131"/>
    </location>
</feature>
<keyword evidence="3" id="KW-1185">Reference proteome</keyword>